<dbReference type="InterPro" id="IPR036188">
    <property type="entry name" value="FAD/NAD-bd_sf"/>
</dbReference>
<keyword evidence="2" id="KW-0560">Oxidoreductase</keyword>
<dbReference type="Proteomes" id="UP000198372">
    <property type="component" value="Unassembled WGS sequence"/>
</dbReference>
<dbReference type="Gene3D" id="3.50.50.60">
    <property type="entry name" value="FAD/NAD(P)-binding domain"/>
    <property type="match status" value="1"/>
</dbReference>
<name>A0A238FIC6_9BASI</name>
<evidence type="ECO:0000313" key="4">
    <source>
        <dbReference type="EMBL" id="SCV72539.1"/>
    </source>
</evidence>
<dbReference type="STRING" id="269621.A0A238FIC6"/>
<comment type="similarity">
    <text evidence="1">Belongs to the flavin monoamine oxidase family.</text>
</comment>
<dbReference type="GO" id="GO:0050660">
    <property type="term" value="F:flavin adenine dinucleotide binding"/>
    <property type="evidence" value="ECO:0007669"/>
    <property type="project" value="TreeGrafter"/>
</dbReference>
<dbReference type="AlphaFoldDB" id="A0A238FIC6"/>
<accession>A0A238FIC6</accession>
<feature type="domain" description="Amine oxidase" evidence="3">
    <location>
        <begin position="19"/>
        <end position="477"/>
    </location>
</feature>
<evidence type="ECO:0000256" key="2">
    <source>
        <dbReference type="ARBA" id="ARBA00023002"/>
    </source>
</evidence>
<dbReference type="InterPro" id="IPR002937">
    <property type="entry name" value="Amino_oxidase"/>
</dbReference>
<gene>
    <name evidence="4" type="ORF">BQ2448_4076</name>
</gene>
<dbReference type="PANTHER" id="PTHR10742">
    <property type="entry name" value="FLAVIN MONOAMINE OXIDASE"/>
    <property type="match status" value="1"/>
</dbReference>
<evidence type="ECO:0000313" key="5">
    <source>
        <dbReference type="Proteomes" id="UP000198372"/>
    </source>
</evidence>
<dbReference type="PANTHER" id="PTHR10742:SF386">
    <property type="entry name" value="LYSINE-SPECIFIC HISTONE DEMETHYLASE 1A"/>
    <property type="match status" value="1"/>
</dbReference>
<dbReference type="InterPro" id="IPR050281">
    <property type="entry name" value="Flavin_monoamine_oxidase"/>
</dbReference>
<proteinExistence type="inferred from homology"/>
<keyword evidence="5" id="KW-1185">Reference proteome</keyword>
<sequence length="493" mass="53034">MTSSTVTAQPSLLIIGAGLSGLTLARSLKHYHPVVLEARQRLGGRAYSVPLGGDHEASVDMGCAMVHGWNEGNPVREMIQGYGGKILITFVYDLEQSAHVVPKTKNITIISSGPLNPSQAEALQVLSSIHAFSRSSASSPSATDSIASLLLPKLPKEHKNELEALARAQQNGAGILLEQTSAKWFGFARNCFGTDAFPAQGYSTEVVDKLAQEVCSEGGKIETGVNVVKLEDLGPDQGVKVTSQDGQEWTADYVVSTIPLGVLQHGAISFSPQLPQDLRMAIQRTAVGVLEKVVLTYDDTWWADSEQVGAFTILPTAEDRDISQAKSPKDILERTTLVVQSLYRIAPTPTPTLLVYLGADSGRRLIEDFSKETITQAVQDYFTSKIPVAEGKKAPAQAKHSIISNWVKDPFSYGATSTPVSLNKSEDGEAASPIDFIILSRSIWDGRLGFAGEHSEMDHRGSVVGAIVSGDREAKRLQDVLERKAQSGITGKL</sequence>
<dbReference type="EMBL" id="FMSP01000009">
    <property type="protein sequence ID" value="SCV72539.1"/>
    <property type="molecule type" value="Genomic_DNA"/>
</dbReference>
<dbReference type="Gene3D" id="3.90.660.10">
    <property type="match status" value="1"/>
</dbReference>
<dbReference type="GO" id="GO:0006338">
    <property type="term" value="P:chromatin remodeling"/>
    <property type="evidence" value="ECO:0007669"/>
    <property type="project" value="TreeGrafter"/>
</dbReference>
<dbReference type="GO" id="GO:0003682">
    <property type="term" value="F:chromatin binding"/>
    <property type="evidence" value="ECO:0007669"/>
    <property type="project" value="TreeGrafter"/>
</dbReference>
<evidence type="ECO:0000259" key="3">
    <source>
        <dbReference type="Pfam" id="PF01593"/>
    </source>
</evidence>
<organism evidence="4 5">
    <name type="scientific">Microbotryum intermedium</name>
    <dbReference type="NCBI Taxonomy" id="269621"/>
    <lineage>
        <taxon>Eukaryota</taxon>
        <taxon>Fungi</taxon>
        <taxon>Dikarya</taxon>
        <taxon>Basidiomycota</taxon>
        <taxon>Pucciniomycotina</taxon>
        <taxon>Microbotryomycetes</taxon>
        <taxon>Microbotryales</taxon>
        <taxon>Microbotryaceae</taxon>
        <taxon>Microbotryum</taxon>
    </lineage>
</organism>
<dbReference type="Pfam" id="PF01593">
    <property type="entry name" value="Amino_oxidase"/>
    <property type="match status" value="1"/>
</dbReference>
<dbReference type="SUPFAM" id="SSF51905">
    <property type="entry name" value="FAD/NAD(P)-binding domain"/>
    <property type="match status" value="1"/>
</dbReference>
<dbReference type="OrthoDB" id="5046242at2759"/>
<evidence type="ECO:0000256" key="1">
    <source>
        <dbReference type="ARBA" id="ARBA00005995"/>
    </source>
</evidence>
<protein>
    <submittedName>
        <fullName evidence="4">BQ2448_4076 protein</fullName>
    </submittedName>
</protein>
<reference evidence="5" key="1">
    <citation type="submission" date="2016-09" db="EMBL/GenBank/DDBJ databases">
        <authorList>
            <person name="Jeantristanb JTB J.-T."/>
            <person name="Ricardo R."/>
        </authorList>
    </citation>
    <scope>NUCLEOTIDE SEQUENCE [LARGE SCALE GENOMIC DNA]</scope>
</reference>
<dbReference type="SUPFAM" id="SSF54373">
    <property type="entry name" value="FAD-linked reductases, C-terminal domain"/>
    <property type="match status" value="1"/>
</dbReference>
<dbReference type="GO" id="GO:0016491">
    <property type="term" value="F:oxidoreductase activity"/>
    <property type="evidence" value="ECO:0007669"/>
    <property type="project" value="UniProtKB-KW"/>
</dbReference>